<name>A0A8S5T215_9CAUD</name>
<sequence length="148" mass="17165">MNDNEIRRAVYDIIIGDDKIVEMLGENSHVSQPENNVKSKFYSVMTADQFDYNKHEMPVVTIQMGSPVRTDYHLVENILYIRCYNNSQKSFVNITEILSRIVKRLHRAELPLDDNRLVECVWTSTSAESIDEAYNLPYREATFTIATV</sequence>
<evidence type="ECO:0000313" key="1">
    <source>
        <dbReference type="EMBL" id="DAF57007.1"/>
    </source>
</evidence>
<protein>
    <recommendedName>
        <fullName evidence="2">Tail completion protein</fullName>
    </recommendedName>
</protein>
<proteinExistence type="predicted"/>
<reference evidence="1" key="1">
    <citation type="journal article" date="2021" name="Proc. Natl. Acad. Sci. U.S.A.">
        <title>A Catalog of Tens of Thousands of Viruses from Human Metagenomes Reveals Hidden Associations with Chronic Diseases.</title>
        <authorList>
            <person name="Tisza M.J."/>
            <person name="Buck C.B."/>
        </authorList>
    </citation>
    <scope>NUCLEOTIDE SEQUENCE</scope>
    <source>
        <strain evidence="1">Ctp4Q36</strain>
    </source>
</reference>
<dbReference type="InterPro" id="IPR053745">
    <property type="entry name" value="Viral_Tail_Comp_sf"/>
</dbReference>
<evidence type="ECO:0008006" key="2">
    <source>
        <dbReference type="Google" id="ProtNLM"/>
    </source>
</evidence>
<dbReference type="EMBL" id="BK032725">
    <property type="protein sequence ID" value="DAF57007.1"/>
    <property type="molecule type" value="Genomic_DNA"/>
</dbReference>
<dbReference type="Gene3D" id="3.30.2000.30">
    <property type="match status" value="1"/>
</dbReference>
<accession>A0A8S5T215</accession>
<organism evidence="1">
    <name type="scientific">Myoviridae sp. ctp4Q36</name>
    <dbReference type="NCBI Taxonomy" id="2827708"/>
    <lineage>
        <taxon>Viruses</taxon>
        <taxon>Duplodnaviria</taxon>
        <taxon>Heunggongvirae</taxon>
        <taxon>Uroviricota</taxon>
        <taxon>Caudoviricetes</taxon>
    </lineage>
</organism>